<feature type="transmembrane region" description="Helical" evidence="1">
    <location>
        <begin position="58"/>
        <end position="78"/>
    </location>
</feature>
<accession>A0A9J6PIN4</accession>
<protein>
    <submittedName>
        <fullName evidence="2">Retron Ec48 family effector membrane protein</fullName>
    </submittedName>
</protein>
<dbReference type="NCBIfam" id="NF038235">
    <property type="entry name" value="retron_Ec48_2TM"/>
    <property type="match status" value="1"/>
</dbReference>
<name>A0A9J6PIN4_9GAMM</name>
<keyword evidence="3" id="KW-1185">Reference proteome</keyword>
<dbReference type="Proteomes" id="UP001064262">
    <property type="component" value="Unassembled WGS sequence"/>
</dbReference>
<proteinExistence type="predicted"/>
<evidence type="ECO:0000256" key="1">
    <source>
        <dbReference type="SAM" id="Phobius"/>
    </source>
</evidence>
<dbReference type="EMBL" id="JAODIM010000035">
    <property type="protein sequence ID" value="MCU5776582.1"/>
    <property type="molecule type" value="Genomic_DNA"/>
</dbReference>
<sequence length="213" mass="24894">MLILSIMTLSITVVIFISMILISLILFFDIYSSNHLIFCFSESCFKYSISLFSTPLSILKQSLVFIPVFVFFIGLYNFKLALVNSKLTNCMNKERDFYSYLKENPFKEKEIFEALNKKKLYGALFMNDLKFNSNAKEIIEKFYEKRKNYGVLSSIKEEKRMAYRLDLLAISSFFGMTLEDEVDVERMNDIVTSLCDSVNEIILIWFDVDIDIS</sequence>
<dbReference type="AlphaFoldDB" id="A0A9J6PIN4"/>
<keyword evidence="1" id="KW-0812">Transmembrane</keyword>
<gene>
    <name evidence="2" type="ORF">N5923_03580</name>
</gene>
<keyword evidence="1" id="KW-1133">Transmembrane helix</keyword>
<evidence type="ECO:0000313" key="3">
    <source>
        <dbReference type="Proteomes" id="UP001064262"/>
    </source>
</evidence>
<organism evidence="2 3">
    <name type="scientific">Winslowiella arboricola</name>
    <dbReference type="NCBI Taxonomy" id="2978220"/>
    <lineage>
        <taxon>Bacteria</taxon>
        <taxon>Pseudomonadati</taxon>
        <taxon>Pseudomonadota</taxon>
        <taxon>Gammaproteobacteria</taxon>
        <taxon>Enterobacterales</taxon>
        <taxon>Erwiniaceae</taxon>
        <taxon>Winslowiella</taxon>
    </lineage>
</organism>
<comment type="caution">
    <text evidence="2">The sequence shown here is derived from an EMBL/GenBank/DDBJ whole genome shotgun (WGS) entry which is preliminary data.</text>
</comment>
<reference evidence="2" key="1">
    <citation type="submission" date="2022-09" db="EMBL/GenBank/DDBJ databases">
        <title>Winslowiella arboricola sp. nov., isolated from bleeding cankers on broadleaf hosts.</title>
        <authorList>
            <person name="Brady C."/>
            <person name="Kaur S."/>
            <person name="Crampton B."/>
            <person name="Maddock D."/>
            <person name="Arnold D."/>
            <person name="Denman S."/>
        </authorList>
    </citation>
    <scope>NUCLEOTIDE SEQUENCE</scope>
    <source>
        <strain evidence="2">BAC 15a-03b</strain>
    </source>
</reference>
<dbReference type="RefSeq" id="WP_267142839.1">
    <property type="nucleotide sequence ID" value="NZ_JAODIL010000073.1"/>
</dbReference>
<evidence type="ECO:0000313" key="2">
    <source>
        <dbReference type="EMBL" id="MCU5776582.1"/>
    </source>
</evidence>
<dbReference type="InterPro" id="IPR053597">
    <property type="entry name" value="Retron_Ec48_antiviral"/>
</dbReference>
<feature type="transmembrane region" description="Helical" evidence="1">
    <location>
        <begin position="6"/>
        <end position="28"/>
    </location>
</feature>
<keyword evidence="1" id="KW-0472">Membrane</keyword>